<evidence type="ECO:0000313" key="4">
    <source>
        <dbReference type="Proteomes" id="UP000195521"/>
    </source>
</evidence>
<dbReference type="OrthoDB" id="387469at2759"/>
<feature type="signal peptide" evidence="2">
    <location>
        <begin position="1"/>
        <end position="26"/>
    </location>
</feature>
<gene>
    <name evidence="3" type="ORF">PGO_050190</name>
</gene>
<feature type="chain" id="PRO_5012711171" evidence="2">
    <location>
        <begin position="27"/>
        <end position="389"/>
    </location>
</feature>
<proteinExistence type="predicted"/>
<sequence length="389" mass="46167">MKVQCKNYYYLLSVLFFINEFQLCLSHEMEQIPSEFPFLKLGDYTPSLQELFGSSIEEVLTSIHDYTTDEEEDDNHIKSNIDYNSNTDKVDSIHNTNPELDSFDELVDEIDNAKKIKKCLQLNIHKRRRRGSFDDLSDYENSDETTNIEEQENEEDEDMDEQFEIIYHPFYPNMEKFMSNNNEHHNNTTGDGTFSKEELELYDSEQGINLGKLEFFGLNKINSKRSNNYNSHRTQTETNSSNDKTNSKDSHENIKSEKRKQRKYKHMQKNPLENFSISPTYDDFLINQNLKDHEMTQLMLPGEHFLLDSSFHRVVKYTNVRLYILKLIYMNLKNIDPANKEYLIKNKFEVELFVKKVLRENYICFTHLQEERLLSDVHAFINKAINKIT</sequence>
<feature type="compositionally biased region" description="Basic and acidic residues" evidence="1">
    <location>
        <begin position="245"/>
        <end position="256"/>
    </location>
</feature>
<dbReference type="GeneID" id="39746320"/>
<dbReference type="RefSeq" id="XP_028542198.1">
    <property type="nucleotide sequence ID" value="XM_028686397.1"/>
</dbReference>
<comment type="caution">
    <text evidence="3">The sequence shown here is derived from an EMBL/GenBank/DDBJ whole genome shotgun (WGS) entry which is preliminary data.</text>
</comment>
<keyword evidence="4" id="KW-1185">Reference proteome</keyword>
<name>A0A1Y1JAS2_PLAGO</name>
<protein>
    <submittedName>
        <fullName evidence="3">Sporozoite invasion-associated protein 2</fullName>
    </submittedName>
</protein>
<keyword evidence="2" id="KW-0732">Signal</keyword>
<reference evidence="4" key="1">
    <citation type="submission" date="2017-04" db="EMBL/GenBank/DDBJ databases">
        <title>Plasmodium gonderi genome.</title>
        <authorList>
            <person name="Arisue N."/>
            <person name="Honma H."/>
            <person name="Kawai S."/>
            <person name="Tougan T."/>
            <person name="Tanabe K."/>
            <person name="Horii T."/>
        </authorList>
    </citation>
    <scope>NUCLEOTIDE SEQUENCE [LARGE SCALE GENOMIC DNA]</scope>
    <source>
        <strain evidence="4">ATCC 30045</strain>
    </source>
</reference>
<evidence type="ECO:0000256" key="1">
    <source>
        <dbReference type="SAM" id="MobiDB-lite"/>
    </source>
</evidence>
<feature type="region of interest" description="Disordered" evidence="1">
    <location>
        <begin position="133"/>
        <end position="160"/>
    </location>
</feature>
<dbReference type="EMBL" id="BDQF01000005">
    <property type="protein sequence ID" value="GAW79609.1"/>
    <property type="molecule type" value="Genomic_DNA"/>
</dbReference>
<accession>A0A1Y1JAS2</accession>
<feature type="compositionally biased region" description="Acidic residues" evidence="1">
    <location>
        <begin position="135"/>
        <end position="160"/>
    </location>
</feature>
<dbReference type="AlphaFoldDB" id="A0A1Y1JAS2"/>
<feature type="region of interest" description="Disordered" evidence="1">
    <location>
        <begin position="224"/>
        <end position="269"/>
    </location>
</feature>
<dbReference type="OMA" id="ICLTFSQ"/>
<feature type="compositionally biased region" description="Polar residues" evidence="1">
    <location>
        <begin position="224"/>
        <end position="237"/>
    </location>
</feature>
<organism evidence="3 4">
    <name type="scientific">Plasmodium gonderi</name>
    <dbReference type="NCBI Taxonomy" id="77519"/>
    <lineage>
        <taxon>Eukaryota</taxon>
        <taxon>Sar</taxon>
        <taxon>Alveolata</taxon>
        <taxon>Apicomplexa</taxon>
        <taxon>Aconoidasida</taxon>
        <taxon>Haemosporida</taxon>
        <taxon>Plasmodiidae</taxon>
        <taxon>Plasmodium</taxon>
        <taxon>Plasmodium (Plasmodium)</taxon>
    </lineage>
</organism>
<feature type="compositionally biased region" description="Basic residues" evidence="1">
    <location>
        <begin position="257"/>
        <end position="268"/>
    </location>
</feature>
<dbReference type="Proteomes" id="UP000195521">
    <property type="component" value="Unassembled WGS sequence"/>
</dbReference>
<evidence type="ECO:0000313" key="3">
    <source>
        <dbReference type="EMBL" id="GAW79609.1"/>
    </source>
</evidence>
<evidence type="ECO:0000256" key="2">
    <source>
        <dbReference type="SAM" id="SignalP"/>
    </source>
</evidence>